<accession>A0A814HYY4</accession>
<evidence type="ECO:0000313" key="1">
    <source>
        <dbReference type="EMBL" id="CAF1016498.1"/>
    </source>
</evidence>
<sequence>MKEKDLGVTVTNNLKWNKQCTIAASKANKILGHILNSFDYLDCRSMKLLYTALVRPHLEYVGVLHLKLTFPFLKGYKEEQLNSLNQSKRRLRGDLIPMYKIINGVEKIKFIYGVNFAKILSGNIRKPNNLRLVREINKRSSGRFNFLTNRIVSTWNNLSSACVSALSVNNFKACID</sequence>
<evidence type="ECO:0008006" key="3">
    <source>
        <dbReference type="Google" id="ProtNLM"/>
    </source>
</evidence>
<dbReference type="EMBL" id="CAJNOC010004294">
    <property type="protein sequence ID" value="CAF1016498.1"/>
    <property type="molecule type" value="Genomic_DNA"/>
</dbReference>
<protein>
    <recommendedName>
        <fullName evidence="3">RNA-directed DNA polymerase from mobile element jockey-like</fullName>
    </recommendedName>
</protein>
<evidence type="ECO:0000313" key="2">
    <source>
        <dbReference type="Proteomes" id="UP000663879"/>
    </source>
</evidence>
<reference evidence="1" key="1">
    <citation type="submission" date="2021-02" db="EMBL/GenBank/DDBJ databases">
        <authorList>
            <person name="Nowell W R."/>
        </authorList>
    </citation>
    <scope>NUCLEOTIDE SEQUENCE</scope>
    <source>
        <strain evidence="1">Ploen Becks lab</strain>
    </source>
</reference>
<name>A0A814HYY4_9BILA</name>
<dbReference type="PANTHER" id="PTHR33332">
    <property type="entry name" value="REVERSE TRANSCRIPTASE DOMAIN-CONTAINING PROTEIN"/>
    <property type="match status" value="1"/>
</dbReference>
<proteinExistence type="predicted"/>
<comment type="caution">
    <text evidence="1">The sequence shown here is derived from an EMBL/GenBank/DDBJ whole genome shotgun (WGS) entry which is preliminary data.</text>
</comment>
<dbReference type="AlphaFoldDB" id="A0A814HYY4"/>
<organism evidence="1 2">
    <name type="scientific">Brachionus calyciflorus</name>
    <dbReference type="NCBI Taxonomy" id="104777"/>
    <lineage>
        <taxon>Eukaryota</taxon>
        <taxon>Metazoa</taxon>
        <taxon>Spiralia</taxon>
        <taxon>Gnathifera</taxon>
        <taxon>Rotifera</taxon>
        <taxon>Eurotatoria</taxon>
        <taxon>Monogononta</taxon>
        <taxon>Pseudotrocha</taxon>
        <taxon>Ploima</taxon>
        <taxon>Brachionidae</taxon>
        <taxon>Brachionus</taxon>
    </lineage>
</organism>
<gene>
    <name evidence="1" type="ORF">OXX778_LOCUS17156</name>
</gene>
<keyword evidence="2" id="KW-1185">Reference proteome</keyword>
<dbReference type="OrthoDB" id="426210at2759"/>
<dbReference type="Proteomes" id="UP000663879">
    <property type="component" value="Unassembled WGS sequence"/>
</dbReference>